<dbReference type="EMBL" id="VLLL01000012">
    <property type="protein sequence ID" value="TWJ06481.1"/>
    <property type="molecule type" value="Genomic_DNA"/>
</dbReference>
<keyword evidence="5" id="KW-1185">Reference proteome</keyword>
<feature type="region of interest" description="Disordered" evidence="3">
    <location>
        <begin position="1"/>
        <end position="49"/>
    </location>
</feature>
<dbReference type="Proteomes" id="UP000321617">
    <property type="component" value="Unassembled WGS sequence"/>
</dbReference>
<dbReference type="PANTHER" id="PTHR34136">
    <property type="match status" value="1"/>
</dbReference>
<sequence>MPGHAADTPQPAGRAGFDAPFRPTPAHLARSRDFGDDHTVPDSVSWPTMSDIPDSPGRFRCCGVLIDGYDPATATTALLASRYGTPRRTHLCNAYTLSLALRDPAYRDMLNDADINFSDGHYLAMVGKRRGQTLMTERVYGPDLMFHAMDAGRELGLRHYLYGASPETVAKLKTALEAKLPGVDIVAAESPPFRPLTDAEAADLESRVADVKPDLFWVGLGTPRQDEFVAGFAARLRCTLVPVGAAFDFWSGNKPMAPKFVQRNGLEWAYRLATEPRRLWRRYLIGNTSFVYGVLTDGRRNRRLDAAAQRRNVS</sequence>
<dbReference type="NCBIfam" id="TIGR00696">
    <property type="entry name" value="wecG_tagA_cpsF"/>
    <property type="match status" value="1"/>
</dbReference>
<dbReference type="PANTHER" id="PTHR34136:SF1">
    <property type="entry name" value="UDP-N-ACETYL-D-MANNOSAMINURONIC ACID TRANSFERASE"/>
    <property type="match status" value="1"/>
</dbReference>
<evidence type="ECO:0000256" key="2">
    <source>
        <dbReference type="ARBA" id="ARBA00022679"/>
    </source>
</evidence>
<feature type="compositionally biased region" description="Basic and acidic residues" evidence="3">
    <location>
        <begin position="30"/>
        <end position="40"/>
    </location>
</feature>
<reference evidence="4 5" key="1">
    <citation type="journal article" date="2013" name="Stand. Genomic Sci.">
        <title>Genomic Encyclopedia of Type Strains, Phase I: The one thousand microbial genomes (KMG-I) project.</title>
        <authorList>
            <person name="Kyrpides N.C."/>
            <person name="Woyke T."/>
            <person name="Eisen J.A."/>
            <person name="Garrity G."/>
            <person name="Lilburn T.G."/>
            <person name="Beck B.J."/>
            <person name="Whitman W.B."/>
            <person name="Hugenholtz P."/>
            <person name="Klenk H.P."/>
        </authorList>
    </citation>
    <scope>NUCLEOTIDE SEQUENCE [LARGE SCALE GENOMIC DNA]</scope>
    <source>
        <strain evidence="4 5">DSM 45044</strain>
    </source>
</reference>
<dbReference type="CDD" id="cd06533">
    <property type="entry name" value="Glyco_transf_WecG_TagA"/>
    <property type="match status" value="1"/>
</dbReference>
<keyword evidence="2 4" id="KW-0808">Transferase</keyword>
<comment type="caution">
    <text evidence="4">The sequence shown here is derived from an EMBL/GenBank/DDBJ whole genome shotgun (WGS) entry which is preliminary data.</text>
</comment>
<dbReference type="AlphaFoldDB" id="A0A562ULI0"/>
<evidence type="ECO:0000313" key="5">
    <source>
        <dbReference type="Proteomes" id="UP000321617"/>
    </source>
</evidence>
<name>A0A562ULI0_9ACTN</name>
<dbReference type="InterPro" id="IPR004629">
    <property type="entry name" value="WecG_TagA_CpsF"/>
</dbReference>
<evidence type="ECO:0000256" key="1">
    <source>
        <dbReference type="ARBA" id="ARBA00022676"/>
    </source>
</evidence>
<proteinExistence type="predicted"/>
<keyword evidence="1" id="KW-0328">Glycosyltransferase</keyword>
<accession>A0A562ULI0</accession>
<organism evidence="4 5">
    <name type="scientific">Stackebrandtia albiflava</name>
    <dbReference type="NCBI Taxonomy" id="406432"/>
    <lineage>
        <taxon>Bacteria</taxon>
        <taxon>Bacillati</taxon>
        <taxon>Actinomycetota</taxon>
        <taxon>Actinomycetes</taxon>
        <taxon>Glycomycetales</taxon>
        <taxon>Glycomycetaceae</taxon>
        <taxon>Stackebrandtia</taxon>
    </lineage>
</organism>
<protein>
    <submittedName>
        <fullName evidence="4">N-acetylglucosaminyldiphosphoundecaprenol N-acetyl-beta-D-mannosaminyltransferase</fullName>
    </submittedName>
</protein>
<evidence type="ECO:0000313" key="4">
    <source>
        <dbReference type="EMBL" id="TWJ06481.1"/>
    </source>
</evidence>
<evidence type="ECO:0000256" key="3">
    <source>
        <dbReference type="SAM" id="MobiDB-lite"/>
    </source>
</evidence>
<dbReference type="Pfam" id="PF03808">
    <property type="entry name" value="Glyco_tran_WecG"/>
    <property type="match status" value="1"/>
</dbReference>
<dbReference type="GO" id="GO:0016758">
    <property type="term" value="F:hexosyltransferase activity"/>
    <property type="evidence" value="ECO:0007669"/>
    <property type="project" value="TreeGrafter"/>
</dbReference>
<gene>
    <name evidence="4" type="ORF">LX16_5217</name>
</gene>